<comment type="caution">
    <text evidence="2">The sequence shown here is derived from an EMBL/GenBank/DDBJ whole genome shotgun (WGS) entry which is preliminary data.</text>
</comment>
<keyword evidence="1" id="KW-0732">Signal</keyword>
<sequence length="213" mass="22403">MKASTLCRCGTFGLVLNLASAAFAASNVDLAVRGIITPSACTPSLAQEGLIDYGKIAARDLNRESFTQLPLTQLPAAVDCQGPTLFALRLTDNRAGSSAAEPYGFGLGLTNASERIGVFHTTLHSPLAENTPITQLQSSDNGQSWSEVEENVALPPLRLAAFGDASSGVWSPLPIQALRVQIRVSTLIAPAQGLTLDREVPLDGSATLDLIYL</sequence>
<dbReference type="Pfam" id="PF06551">
    <property type="entry name" value="DUF1120"/>
    <property type="match status" value="1"/>
</dbReference>
<evidence type="ECO:0000313" key="2">
    <source>
        <dbReference type="EMBL" id="NWD39450.1"/>
    </source>
</evidence>
<dbReference type="GeneID" id="55845794"/>
<dbReference type="EMBL" id="JACAQK010000025">
    <property type="protein sequence ID" value="NWD39450.1"/>
    <property type="molecule type" value="Genomic_DNA"/>
</dbReference>
<dbReference type="InterPro" id="IPR010546">
    <property type="entry name" value="DUF1120"/>
</dbReference>
<gene>
    <name evidence="2" type="ORF">HX787_26690</name>
</gene>
<protein>
    <submittedName>
        <fullName evidence="2">DUF1120 domain-containing protein</fullName>
    </submittedName>
</protein>
<evidence type="ECO:0000256" key="1">
    <source>
        <dbReference type="SAM" id="SignalP"/>
    </source>
</evidence>
<reference evidence="2 3" key="1">
    <citation type="submission" date="2020-04" db="EMBL/GenBank/DDBJ databases">
        <title>Molecular characterization of pseudomonads from Agaricus bisporus reveal novel blotch 2 pathogens in Western Europe.</title>
        <authorList>
            <person name="Taparia T."/>
            <person name="Krijger M."/>
            <person name="Haynes E."/>
            <person name="Elpinstone J.G."/>
            <person name="Noble R."/>
            <person name="Van Der Wolf J."/>
        </authorList>
    </citation>
    <scope>NUCLEOTIDE SEQUENCE [LARGE SCALE GENOMIC DNA]</scope>
    <source>
        <strain evidence="2 3">IPO3746</strain>
    </source>
</reference>
<feature type="chain" id="PRO_5031441334" evidence="1">
    <location>
        <begin position="25"/>
        <end position="213"/>
    </location>
</feature>
<dbReference type="RefSeq" id="WP_016974581.1">
    <property type="nucleotide sequence ID" value="NZ_CP020369.1"/>
</dbReference>
<evidence type="ECO:0000313" key="3">
    <source>
        <dbReference type="Proteomes" id="UP000549134"/>
    </source>
</evidence>
<name>A0A7Y8AW49_PSETO</name>
<dbReference type="Proteomes" id="UP000549134">
    <property type="component" value="Unassembled WGS sequence"/>
</dbReference>
<feature type="signal peptide" evidence="1">
    <location>
        <begin position="1"/>
        <end position="24"/>
    </location>
</feature>
<accession>A0A7Y8AW49</accession>
<proteinExistence type="predicted"/>
<organism evidence="2 3">
    <name type="scientific">Pseudomonas tolaasii</name>
    <dbReference type="NCBI Taxonomy" id="29442"/>
    <lineage>
        <taxon>Bacteria</taxon>
        <taxon>Pseudomonadati</taxon>
        <taxon>Pseudomonadota</taxon>
        <taxon>Gammaproteobacteria</taxon>
        <taxon>Pseudomonadales</taxon>
        <taxon>Pseudomonadaceae</taxon>
        <taxon>Pseudomonas</taxon>
    </lineage>
</organism>
<dbReference type="AlphaFoldDB" id="A0A7Y8AW49"/>